<dbReference type="SUPFAM" id="SSF54001">
    <property type="entry name" value="Cysteine proteinases"/>
    <property type="match status" value="1"/>
</dbReference>
<dbReference type="GO" id="GO:0004843">
    <property type="term" value="F:cysteine-type deubiquitinase activity"/>
    <property type="evidence" value="ECO:0007669"/>
    <property type="project" value="InterPro"/>
</dbReference>
<evidence type="ECO:0000313" key="5">
    <source>
        <dbReference type="Proteomes" id="UP001329430"/>
    </source>
</evidence>
<reference evidence="4 5" key="1">
    <citation type="journal article" date="2024" name="Insects">
        <title>An Improved Chromosome-Level Genome Assembly of the Firefly Pyrocoelia pectoralis.</title>
        <authorList>
            <person name="Fu X."/>
            <person name="Meyer-Rochow V.B."/>
            <person name="Ballantyne L."/>
            <person name="Zhu X."/>
        </authorList>
    </citation>
    <scope>NUCLEOTIDE SEQUENCE [LARGE SCALE GENOMIC DNA]</scope>
    <source>
        <strain evidence="4">XCY_ONT2</strain>
    </source>
</reference>
<feature type="domain" description="USP" evidence="3">
    <location>
        <begin position="309"/>
        <end position="613"/>
    </location>
</feature>
<sequence>MAVKQKVVECVKQPQVDRLSSLLRVLQNINGNHNLHEIERYKLCETIVTLLGRLSIPAVPEDYVTFMFDIKRIEDTLVQECRNNDMIFATLKAFYNAISNPNTSSQPTISIVLQLLDVETLPDAVKWILQSGYKEQSLENAMMTLCGWLSKWTLTPNLGPLVFHFMEGLAAEQHVDILIDVTLTYIKPLFNLLILQDPRNSVGPVVLYMLSSMQHDPSAFHKVIPLAPTVLQSLRDEQSESSLLYLEKIVNLFAALMNHFRDHNAHYDDLWRSMKLVCPNLNFTQQLNHNSWLSKSPVTSSTQSTMGKVGLKNLGNTCYMNSVLQALFMTRMFRNDILGATNREMMPLFSKLQVLFALLQYSQRSSLSPNDILSLARPPGFQKGHQHDSSEFLGYLLDTLHEQEKSVCAPRISDSRSPSSSNLENQTTIVQRSFGGRVVTISRCGTCHMQSARVDSFRELQLSFPNSLGNHSVQSLLDYYLQPEKLCGDNQYHCDTCRGLTDGERVTRVEELPARLVLTLKHFHYDPLSQRRAKLLQHVALDSFVHIENTKYELYASVVHVGSNLDSGHYYTYARNNVDWYKFNDCLVTLATAEELCTVRPPETPYILFYSKQDCSDPEPLPRSALSPILEATLKIELELDGDRRKRSIKPYELRHRRNDEPPPPGCGGSSFIDATSNRYVC</sequence>
<organism evidence="4 5">
    <name type="scientific">Pyrocoelia pectoralis</name>
    <dbReference type="NCBI Taxonomy" id="417401"/>
    <lineage>
        <taxon>Eukaryota</taxon>
        <taxon>Metazoa</taxon>
        <taxon>Ecdysozoa</taxon>
        <taxon>Arthropoda</taxon>
        <taxon>Hexapoda</taxon>
        <taxon>Insecta</taxon>
        <taxon>Pterygota</taxon>
        <taxon>Neoptera</taxon>
        <taxon>Endopterygota</taxon>
        <taxon>Coleoptera</taxon>
        <taxon>Polyphaga</taxon>
        <taxon>Elateriformia</taxon>
        <taxon>Elateroidea</taxon>
        <taxon>Lampyridae</taxon>
        <taxon>Lampyrinae</taxon>
        <taxon>Pyrocoelia</taxon>
    </lineage>
</organism>
<evidence type="ECO:0000256" key="2">
    <source>
        <dbReference type="SAM" id="MobiDB-lite"/>
    </source>
</evidence>
<dbReference type="InterPro" id="IPR001394">
    <property type="entry name" value="Peptidase_C19_UCH"/>
</dbReference>
<name>A0AAN7VD22_9COLE</name>
<dbReference type="EMBL" id="JAVRBK010000006">
    <property type="protein sequence ID" value="KAK5642856.1"/>
    <property type="molecule type" value="Genomic_DNA"/>
</dbReference>
<dbReference type="GO" id="GO:0016579">
    <property type="term" value="P:protein deubiquitination"/>
    <property type="evidence" value="ECO:0007669"/>
    <property type="project" value="InterPro"/>
</dbReference>
<dbReference type="InterPro" id="IPR018200">
    <property type="entry name" value="USP_CS"/>
</dbReference>
<feature type="compositionally biased region" description="Basic and acidic residues" evidence="2">
    <location>
        <begin position="649"/>
        <end position="661"/>
    </location>
</feature>
<evidence type="ECO:0000259" key="3">
    <source>
        <dbReference type="PROSITE" id="PS50235"/>
    </source>
</evidence>
<comment type="similarity">
    <text evidence="1">Belongs to the peptidase C19 family.</text>
</comment>
<evidence type="ECO:0000256" key="1">
    <source>
        <dbReference type="ARBA" id="ARBA00009085"/>
    </source>
</evidence>
<dbReference type="InterPro" id="IPR038765">
    <property type="entry name" value="Papain-like_cys_pep_sf"/>
</dbReference>
<protein>
    <recommendedName>
        <fullName evidence="3">USP domain-containing protein</fullName>
    </recommendedName>
</protein>
<dbReference type="PROSITE" id="PS00972">
    <property type="entry name" value="USP_1"/>
    <property type="match status" value="1"/>
</dbReference>
<keyword evidence="5" id="KW-1185">Reference proteome</keyword>
<dbReference type="Gene3D" id="3.90.70.10">
    <property type="entry name" value="Cysteine proteinases"/>
    <property type="match status" value="1"/>
</dbReference>
<dbReference type="InterPro" id="IPR049407">
    <property type="entry name" value="Usp38-like_N"/>
</dbReference>
<dbReference type="Pfam" id="PF21246">
    <property type="entry name" value="Usp38-like_N"/>
    <property type="match status" value="1"/>
</dbReference>
<feature type="region of interest" description="Disordered" evidence="2">
    <location>
        <begin position="649"/>
        <end position="672"/>
    </location>
</feature>
<dbReference type="Pfam" id="PF00443">
    <property type="entry name" value="UCH"/>
    <property type="match status" value="1"/>
</dbReference>
<comment type="caution">
    <text evidence="4">The sequence shown here is derived from an EMBL/GenBank/DDBJ whole genome shotgun (WGS) entry which is preliminary data.</text>
</comment>
<dbReference type="GO" id="GO:0005829">
    <property type="term" value="C:cytosol"/>
    <property type="evidence" value="ECO:0007669"/>
    <property type="project" value="TreeGrafter"/>
</dbReference>
<dbReference type="GO" id="GO:0005634">
    <property type="term" value="C:nucleus"/>
    <property type="evidence" value="ECO:0007669"/>
    <property type="project" value="TreeGrafter"/>
</dbReference>
<proteinExistence type="inferred from homology"/>
<dbReference type="Proteomes" id="UP001329430">
    <property type="component" value="Chromosome 6"/>
</dbReference>
<dbReference type="InterPro" id="IPR028889">
    <property type="entry name" value="USP"/>
</dbReference>
<dbReference type="PANTHER" id="PTHR24006">
    <property type="entry name" value="UBIQUITIN CARBOXYL-TERMINAL HYDROLASE"/>
    <property type="match status" value="1"/>
</dbReference>
<dbReference type="PROSITE" id="PS50235">
    <property type="entry name" value="USP_3"/>
    <property type="match status" value="1"/>
</dbReference>
<dbReference type="InterPro" id="IPR050164">
    <property type="entry name" value="Peptidase_C19"/>
</dbReference>
<dbReference type="AlphaFoldDB" id="A0AAN7VD22"/>
<dbReference type="PANTHER" id="PTHR24006:SF908">
    <property type="entry name" value="DEUBIQUITINATING APOPTOTIC INHIBITOR, ISOFORM A"/>
    <property type="match status" value="1"/>
</dbReference>
<evidence type="ECO:0000313" key="4">
    <source>
        <dbReference type="EMBL" id="KAK5642856.1"/>
    </source>
</evidence>
<gene>
    <name evidence="4" type="ORF">RI129_009023</name>
</gene>
<accession>A0AAN7VD22</accession>